<dbReference type="AlphaFoldDB" id="A0A0G4FUH8"/>
<dbReference type="Proteomes" id="UP000041254">
    <property type="component" value="Unassembled WGS sequence"/>
</dbReference>
<accession>A0A0G4FUH8</accession>
<feature type="region of interest" description="Disordered" evidence="1">
    <location>
        <begin position="65"/>
        <end position="137"/>
    </location>
</feature>
<evidence type="ECO:0000256" key="1">
    <source>
        <dbReference type="SAM" id="MobiDB-lite"/>
    </source>
</evidence>
<evidence type="ECO:0000313" key="3">
    <source>
        <dbReference type="Proteomes" id="UP000041254"/>
    </source>
</evidence>
<feature type="compositionally biased region" description="Polar residues" evidence="1">
    <location>
        <begin position="120"/>
        <end position="137"/>
    </location>
</feature>
<proteinExistence type="predicted"/>
<dbReference type="VEuPathDB" id="CryptoDB:Vbra_4482"/>
<keyword evidence="3" id="KW-1185">Reference proteome</keyword>
<dbReference type="EMBL" id="CDMY01000504">
    <property type="protein sequence ID" value="CEM18596.1"/>
    <property type="molecule type" value="Genomic_DNA"/>
</dbReference>
<organism evidence="2 3">
    <name type="scientific">Vitrella brassicaformis (strain CCMP3155)</name>
    <dbReference type="NCBI Taxonomy" id="1169540"/>
    <lineage>
        <taxon>Eukaryota</taxon>
        <taxon>Sar</taxon>
        <taxon>Alveolata</taxon>
        <taxon>Colpodellida</taxon>
        <taxon>Vitrellaceae</taxon>
        <taxon>Vitrella</taxon>
    </lineage>
</organism>
<sequence>MGGSIVKEPEFSKVSLAYCYMNPQAKYPIHFAWLTKRELRQLGVCVNDDSSLRDREEFLRLVEEIGTKHHGPESGSYLGEYPLTHLPRPDDAPDNARPGPADEGGQQTDQRTESTKSESRQATPPAGSTQGNYPELE</sequence>
<reference evidence="2 3" key="1">
    <citation type="submission" date="2014-11" db="EMBL/GenBank/DDBJ databases">
        <authorList>
            <person name="Zhu J."/>
            <person name="Qi W."/>
            <person name="Song R."/>
        </authorList>
    </citation>
    <scope>NUCLEOTIDE SEQUENCE [LARGE SCALE GENOMIC DNA]</scope>
</reference>
<name>A0A0G4FUH8_VITBC</name>
<feature type="compositionally biased region" description="Basic and acidic residues" evidence="1">
    <location>
        <begin position="110"/>
        <end position="119"/>
    </location>
</feature>
<dbReference type="InParanoid" id="A0A0G4FUH8"/>
<gene>
    <name evidence="2" type="ORF">Vbra_4482</name>
</gene>
<evidence type="ECO:0000313" key="2">
    <source>
        <dbReference type="EMBL" id="CEM18596.1"/>
    </source>
</evidence>
<protein>
    <submittedName>
        <fullName evidence="2">Uncharacterized protein</fullName>
    </submittedName>
</protein>